<evidence type="ECO:0008006" key="4">
    <source>
        <dbReference type="Google" id="ProtNLM"/>
    </source>
</evidence>
<dbReference type="Proteomes" id="UP000240009">
    <property type="component" value="Unassembled WGS sequence"/>
</dbReference>
<gene>
    <name evidence="2" type="ORF">C5Y96_12850</name>
</gene>
<dbReference type="AlphaFoldDB" id="A0A2S8FGC2"/>
<feature type="signal peptide" evidence="1">
    <location>
        <begin position="1"/>
        <end position="23"/>
    </location>
</feature>
<dbReference type="RefSeq" id="WP_105353846.1">
    <property type="nucleotide sequence ID" value="NZ_PUIA01000037.1"/>
</dbReference>
<name>A0A2S8FGC2_9BACT</name>
<accession>A0A2S8FGC2</accession>
<evidence type="ECO:0000313" key="3">
    <source>
        <dbReference type="Proteomes" id="UP000240009"/>
    </source>
</evidence>
<evidence type="ECO:0000313" key="2">
    <source>
        <dbReference type="EMBL" id="PQO31228.1"/>
    </source>
</evidence>
<reference evidence="2 3" key="1">
    <citation type="submission" date="2018-02" db="EMBL/GenBank/DDBJ databases">
        <title>Comparative genomes isolates from brazilian mangrove.</title>
        <authorList>
            <person name="Araujo J.E."/>
            <person name="Taketani R.G."/>
            <person name="Silva M.C.P."/>
            <person name="Loureco M.V."/>
            <person name="Andreote F.D."/>
        </authorList>
    </citation>
    <scope>NUCLEOTIDE SEQUENCE [LARGE SCALE GENOMIC DNA]</scope>
    <source>
        <strain evidence="2 3">HEX-2 MGV</strain>
    </source>
</reference>
<dbReference type="EMBL" id="PUIA01000037">
    <property type="protein sequence ID" value="PQO31228.1"/>
    <property type="molecule type" value="Genomic_DNA"/>
</dbReference>
<proteinExistence type="predicted"/>
<evidence type="ECO:0000256" key="1">
    <source>
        <dbReference type="SAM" id="SignalP"/>
    </source>
</evidence>
<sequence>MHSTLRRTCVLFAVALLATVAGCGGSGLPSLTGTVTIDGKPAPAGVAIQFSPTAEGGSPSYAQTDANGKYEAQFSFNKNGIQQGEHSVKLIPGSVVTSMPEIGPDGRPVGPPPKNPLGSLPKTYWEEIEVIKINAGSNTHDIALTSE</sequence>
<organism evidence="2 3">
    <name type="scientific">Blastopirellula marina</name>
    <dbReference type="NCBI Taxonomy" id="124"/>
    <lineage>
        <taxon>Bacteria</taxon>
        <taxon>Pseudomonadati</taxon>
        <taxon>Planctomycetota</taxon>
        <taxon>Planctomycetia</taxon>
        <taxon>Pirellulales</taxon>
        <taxon>Pirellulaceae</taxon>
        <taxon>Blastopirellula</taxon>
    </lineage>
</organism>
<dbReference type="OrthoDB" id="286727at2"/>
<keyword evidence="1" id="KW-0732">Signal</keyword>
<dbReference type="PROSITE" id="PS51257">
    <property type="entry name" value="PROKAR_LIPOPROTEIN"/>
    <property type="match status" value="1"/>
</dbReference>
<protein>
    <recommendedName>
        <fullName evidence="4">Carboxypeptidase regulatory-like domain-containing protein</fullName>
    </recommendedName>
</protein>
<comment type="caution">
    <text evidence="2">The sequence shown here is derived from an EMBL/GenBank/DDBJ whole genome shotgun (WGS) entry which is preliminary data.</text>
</comment>
<feature type="chain" id="PRO_5015460722" description="Carboxypeptidase regulatory-like domain-containing protein" evidence="1">
    <location>
        <begin position="24"/>
        <end position="147"/>
    </location>
</feature>